<evidence type="ECO:0000256" key="3">
    <source>
        <dbReference type="ARBA" id="ARBA00022946"/>
    </source>
</evidence>
<dbReference type="AlphaFoldDB" id="A0A0D6LGL8"/>
<evidence type="ECO:0000256" key="7">
    <source>
        <dbReference type="ARBA" id="ARBA00040545"/>
    </source>
</evidence>
<dbReference type="InterPro" id="IPR001753">
    <property type="entry name" value="Enoyl-CoA_hydra/iso"/>
</dbReference>
<evidence type="ECO:0000256" key="4">
    <source>
        <dbReference type="ARBA" id="ARBA00023098"/>
    </source>
</evidence>
<name>A0A0D6LGL8_9BILA</name>
<dbReference type="SUPFAM" id="SSF52096">
    <property type="entry name" value="ClpP/crotonase"/>
    <property type="match status" value="1"/>
</dbReference>
<dbReference type="Proteomes" id="UP000054495">
    <property type="component" value="Unassembled WGS sequence"/>
</dbReference>
<protein>
    <recommendedName>
        <fullName evidence="7">Enoyl-CoA hydratase domain-containing protein 3, mitochondrial</fullName>
    </recommendedName>
</protein>
<evidence type="ECO:0000256" key="5">
    <source>
        <dbReference type="ARBA" id="ARBA00023128"/>
    </source>
</evidence>
<gene>
    <name evidence="8" type="ORF">ANCCEY_09790</name>
</gene>
<comment type="subcellular location">
    <subcellularLocation>
        <location evidence="1">Mitochondrion</location>
    </subcellularLocation>
</comment>
<dbReference type="Gene3D" id="3.90.226.10">
    <property type="entry name" value="2-enoyl-CoA Hydratase, Chain A, domain 1"/>
    <property type="match status" value="1"/>
</dbReference>
<keyword evidence="5" id="KW-0496">Mitochondrion</keyword>
<dbReference type="InterPro" id="IPR052377">
    <property type="entry name" value="Mitochondrial_ECH-domain"/>
</dbReference>
<dbReference type="CDD" id="cd06558">
    <property type="entry name" value="crotonase-like"/>
    <property type="match status" value="1"/>
</dbReference>
<sequence>MLGAYQLHYRDWLVANEKKKALGWTRAQVTRRISGTLRLSSVETMLVLRRSLSTASSLLGRELYQGESVVRLILKDVKRRNALSLEMIEALTKEMEGINTIPKVVPCHRQLVIGLILRLNSDPISSTTQYRFWKAEAGFDLHQKVFDRCGNLMMLIRRMEIPVIAEVRGVAAAAGCQLVATCDVVVASDTSKFVVPGQKVGLFCSTPGIPLARAVPHKIALDMLLTGEPIDAQTALRCGLVSRIVPEKDVKFEALKVAEQIGQHSRAVTALGKKFFYSQTELGINDAYRFGGRIMTENLKFKDAQEGINAFVEKRKPSFTHTDEKRLYRKNLVNGPMAFYCNSVSITCAGYTSRNVYQVNEVSV</sequence>
<proteinExistence type="predicted"/>
<organism evidence="8 9">
    <name type="scientific">Ancylostoma ceylanicum</name>
    <dbReference type="NCBI Taxonomy" id="53326"/>
    <lineage>
        <taxon>Eukaryota</taxon>
        <taxon>Metazoa</taxon>
        <taxon>Ecdysozoa</taxon>
        <taxon>Nematoda</taxon>
        <taxon>Chromadorea</taxon>
        <taxon>Rhabditida</taxon>
        <taxon>Rhabditina</taxon>
        <taxon>Rhabditomorpha</taxon>
        <taxon>Strongyloidea</taxon>
        <taxon>Ancylostomatidae</taxon>
        <taxon>Ancylostomatinae</taxon>
        <taxon>Ancylostoma</taxon>
    </lineage>
</organism>
<dbReference type="PANTHER" id="PTHR43602">
    <property type="match status" value="1"/>
</dbReference>
<dbReference type="Pfam" id="PF00378">
    <property type="entry name" value="ECH_1"/>
    <property type="match status" value="1"/>
</dbReference>
<keyword evidence="4" id="KW-0443">Lipid metabolism</keyword>
<evidence type="ECO:0000256" key="1">
    <source>
        <dbReference type="ARBA" id="ARBA00004173"/>
    </source>
</evidence>
<keyword evidence="2" id="KW-0276">Fatty acid metabolism</keyword>
<dbReference type="GO" id="GO:0006631">
    <property type="term" value="P:fatty acid metabolic process"/>
    <property type="evidence" value="ECO:0007669"/>
    <property type="project" value="UniProtKB-KW"/>
</dbReference>
<reference evidence="8 9" key="1">
    <citation type="submission" date="2013-05" db="EMBL/GenBank/DDBJ databases">
        <title>Draft genome of the parasitic nematode Anyclostoma ceylanicum.</title>
        <authorList>
            <person name="Mitreva M."/>
        </authorList>
    </citation>
    <scope>NUCLEOTIDE SEQUENCE [LARGE SCALE GENOMIC DNA]</scope>
</reference>
<evidence type="ECO:0000313" key="8">
    <source>
        <dbReference type="EMBL" id="EPB71129.1"/>
    </source>
</evidence>
<evidence type="ECO:0000313" key="9">
    <source>
        <dbReference type="Proteomes" id="UP000054495"/>
    </source>
</evidence>
<dbReference type="Gene3D" id="1.10.12.10">
    <property type="entry name" value="Lyase 2-enoyl-coa Hydratase, Chain A, domain 2"/>
    <property type="match status" value="1"/>
</dbReference>
<keyword evidence="9" id="KW-1185">Reference proteome</keyword>
<evidence type="ECO:0000256" key="6">
    <source>
        <dbReference type="ARBA" id="ARBA00037410"/>
    </source>
</evidence>
<comment type="function">
    <text evidence="6">May play a role in fatty acid biosynthesis and insulin sensitivity.</text>
</comment>
<dbReference type="InterPro" id="IPR014748">
    <property type="entry name" value="Enoyl-CoA_hydra_C"/>
</dbReference>
<dbReference type="GO" id="GO:0016836">
    <property type="term" value="F:hydro-lyase activity"/>
    <property type="evidence" value="ECO:0007669"/>
    <property type="project" value="TreeGrafter"/>
</dbReference>
<accession>A0A0D6LGL8</accession>
<evidence type="ECO:0000256" key="2">
    <source>
        <dbReference type="ARBA" id="ARBA00022832"/>
    </source>
</evidence>
<keyword evidence="3" id="KW-0809">Transit peptide</keyword>
<dbReference type="EMBL" id="KE125135">
    <property type="protein sequence ID" value="EPB71129.1"/>
    <property type="molecule type" value="Genomic_DNA"/>
</dbReference>
<dbReference type="GO" id="GO:0005739">
    <property type="term" value="C:mitochondrion"/>
    <property type="evidence" value="ECO:0007669"/>
    <property type="project" value="UniProtKB-SubCell"/>
</dbReference>
<dbReference type="InterPro" id="IPR029045">
    <property type="entry name" value="ClpP/crotonase-like_dom_sf"/>
</dbReference>
<dbReference type="PANTHER" id="PTHR43602:SF1">
    <property type="entry name" value="ENOYL-COA HYDRATASE DOMAIN-CONTAINING PROTEIN 3, MITOCHONDRIAL"/>
    <property type="match status" value="1"/>
</dbReference>